<dbReference type="EMBL" id="AJIL01008557">
    <property type="protein sequence ID" value="KNE86689.1"/>
    <property type="molecule type" value="Genomic_DNA"/>
</dbReference>
<dbReference type="AlphaFoldDB" id="A0A0L0UIY7"/>
<accession>A0A0L0UIY7</accession>
<evidence type="ECO:0000256" key="1">
    <source>
        <dbReference type="SAM" id="MobiDB-lite"/>
    </source>
</evidence>
<dbReference type="Proteomes" id="UP000054564">
    <property type="component" value="Unassembled WGS sequence"/>
</dbReference>
<feature type="region of interest" description="Disordered" evidence="1">
    <location>
        <begin position="1"/>
        <end position="38"/>
    </location>
</feature>
<evidence type="ECO:0000313" key="2">
    <source>
        <dbReference type="EMBL" id="KNE86689.1"/>
    </source>
</evidence>
<gene>
    <name evidence="2" type="ORF">PSTG_19947</name>
</gene>
<sequence>MASPHNMIDGVPQERPSRTRTAQRFAASPTERRRDSSQVFGRFSKVHRNIPNIHPAAVIAAFQYNVRNRRIRSNMNVQLPKTVKELCTLEDICARMEEGRKLPREEDCVDIDSEDDD</sequence>
<organism evidence="2 3">
    <name type="scientific">Puccinia striiformis f. sp. tritici PST-78</name>
    <dbReference type="NCBI Taxonomy" id="1165861"/>
    <lineage>
        <taxon>Eukaryota</taxon>
        <taxon>Fungi</taxon>
        <taxon>Dikarya</taxon>
        <taxon>Basidiomycota</taxon>
        <taxon>Pucciniomycotina</taxon>
        <taxon>Pucciniomycetes</taxon>
        <taxon>Pucciniales</taxon>
        <taxon>Pucciniaceae</taxon>
        <taxon>Puccinia</taxon>
    </lineage>
</organism>
<name>A0A0L0UIY7_9BASI</name>
<comment type="caution">
    <text evidence="2">The sequence shown here is derived from an EMBL/GenBank/DDBJ whole genome shotgun (WGS) entry which is preliminary data.</text>
</comment>
<protein>
    <submittedName>
        <fullName evidence="2">Uncharacterized protein</fullName>
    </submittedName>
</protein>
<evidence type="ECO:0000313" key="3">
    <source>
        <dbReference type="Proteomes" id="UP000054564"/>
    </source>
</evidence>
<reference evidence="3" key="1">
    <citation type="submission" date="2014-03" db="EMBL/GenBank/DDBJ databases">
        <title>The Genome Sequence of Puccinia striiformis f. sp. tritici PST-78.</title>
        <authorList>
            <consortium name="The Broad Institute Genome Sequencing Platform"/>
            <person name="Cuomo C."/>
            <person name="Hulbert S."/>
            <person name="Chen X."/>
            <person name="Walker B."/>
            <person name="Young S.K."/>
            <person name="Zeng Q."/>
            <person name="Gargeya S."/>
            <person name="Fitzgerald M."/>
            <person name="Haas B."/>
            <person name="Abouelleil A."/>
            <person name="Alvarado L."/>
            <person name="Arachchi H.M."/>
            <person name="Berlin A.M."/>
            <person name="Chapman S.B."/>
            <person name="Goldberg J."/>
            <person name="Griggs A."/>
            <person name="Gujja S."/>
            <person name="Hansen M."/>
            <person name="Howarth C."/>
            <person name="Imamovic A."/>
            <person name="Larimer J."/>
            <person name="McCowan C."/>
            <person name="Montmayeur A."/>
            <person name="Murphy C."/>
            <person name="Neiman D."/>
            <person name="Pearson M."/>
            <person name="Priest M."/>
            <person name="Roberts A."/>
            <person name="Saif S."/>
            <person name="Shea T."/>
            <person name="Sisk P."/>
            <person name="Sykes S."/>
            <person name="Wortman J."/>
            <person name="Nusbaum C."/>
            <person name="Birren B."/>
        </authorList>
    </citation>
    <scope>NUCLEOTIDE SEQUENCE [LARGE SCALE GENOMIC DNA]</scope>
    <source>
        <strain evidence="3">race PST-78</strain>
    </source>
</reference>
<proteinExistence type="predicted"/>
<keyword evidence="3" id="KW-1185">Reference proteome</keyword>